<evidence type="ECO:0000313" key="3">
    <source>
        <dbReference type="EMBL" id="KIW94989.1"/>
    </source>
</evidence>
<protein>
    <recommendedName>
        <fullName evidence="2">DUF4396 domain-containing protein</fullName>
    </recommendedName>
</protein>
<evidence type="ECO:0000256" key="1">
    <source>
        <dbReference type="SAM" id="Phobius"/>
    </source>
</evidence>
<gene>
    <name evidence="3" type="ORF">Z519_04969</name>
</gene>
<dbReference type="HOGENOM" id="CLU_080767_1_0_1"/>
<organism evidence="3 4">
    <name type="scientific">Cladophialophora bantiana (strain ATCC 10958 / CBS 173.52 / CDC B-1940 / NIH 8579)</name>
    <name type="common">Xylohypha bantiana</name>
    <dbReference type="NCBI Taxonomy" id="1442370"/>
    <lineage>
        <taxon>Eukaryota</taxon>
        <taxon>Fungi</taxon>
        <taxon>Dikarya</taxon>
        <taxon>Ascomycota</taxon>
        <taxon>Pezizomycotina</taxon>
        <taxon>Eurotiomycetes</taxon>
        <taxon>Chaetothyriomycetidae</taxon>
        <taxon>Chaetothyriales</taxon>
        <taxon>Herpotrichiellaceae</taxon>
        <taxon>Cladophialophora</taxon>
    </lineage>
</organism>
<proteinExistence type="predicted"/>
<dbReference type="EMBL" id="KN846985">
    <property type="protein sequence ID" value="KIW94989.1"/>
    <property type="molecule type" value="Genomic_DNA"/>
</dbReference>
<evidence type="ECO:0000313" key="4">
    <source>
        <dbReference type="Proteomes" id="UP000053789"/>
    </source>
</evidence>
<dbReference type="InterPro" id="IPR025509">
    <property type="entry name" value="DUF4396"/>
</dbReference>
<accession>A0A0D2IE03</accession>
<feature type="transmembrane region" description="Helical" evidence="1">
    <location>
        <begin position="47"/>
        <end position="65"/>
    </location>
</feature>
<dbReference type="RefSeq" id="XP_016621658.1">
    <property type="nucleotide sequence ID" value="XM_016762711.1"/>
</dbReference>
<dbReference type="Proteomes" id="UP000053789">
    <property type="component" value="Unassembled WGS sequence"/>
</dbReference>
<dbReference type="GeneID" id="27697897"/>
<feature type="transmembrane region" description="Helical" evidence="1">
    <location>
        <begin position="85"/>
        <end position="107"/>
    </location>
</feature>
<dbReference type="VEuPathDB" id="FungiDB:Z519_04969"/>
<keyword evidence="1" id="KW-0812">Transmembrane</keyword>
<keyword evidence="1" id="KW-1133">Transmembrane helix</keyword>
<name>A0A0D2IE03_CLAB1</name>
<reference evidence="3" key="1">
    <citation type="submission" date="2015-01" db="EMBL/GenBank/DDBJ databases">
        <title>The Genome Sequence of Cladophialophora bantiana CBS 173.52.</title>
        <authorList>
            <consortium name="The Broad Institute Genomics Platform"/>
            <person name="Cuomo C."/>
            <person name="de Hoog S."/>
            <person name="Gorbushina A."/>
            <person name="Stielow B."/>
            <person name="Teixiera M."/>
            <person name="Abouelleil A."/>
            <person name="Chapman S.B."/>
            <person name="Priest M."/>
            <person name="Young S.K."/>
            <person name="Wortman J."/>
            <person name="Nusbaum C."/>
            <person name="Birren B."/>
        </authorList>
    </citation>
    <scope>NUCLEOTIDE SEQUENCE [LARGE SCALE GENOMIC DNA]</scope>
    <source>
        <strain evidence="3">CBS 173.52</strain>
    </source>
</reference>
<feature type="transmembrane region" description="Helical" evidence="1">
    <location>
        <begin position="12"/>
        <end position="35"/>
    </location>
</feature>
<keyword evidence="1" id="KW-0472">Membrane</keyword>
<dbReference type="OrthoDB" id="2128064at2759"/>
<keyword evidence="4" id="KW-1185">Reference proteome</keyword>
<dbReference type="Pfam" id="PF14342">
    <property type="entry name" value="DUF4396"/>
    <property type="match status" value="1"/>
</dbReference>
<feature type="domain" description="DUF4396" evidence="2">
    <location>
        <begin position="1"/>
        <end position="114"/>
    </location>
</feature>
<evidence type="ECO:0000259" key="2">
    <source>
        <dbReference type="Pfam" id="PF14342"/>
    </source>
</evidence>
<dbReference type="AlphaFoldDB" id="A0A0D2IE03"/>
<sequence>MWYLQSAHPELGTVTTMGLSMAAGIMTSILLETALLHLGRDRLTLRVAARTATGMSMISMFAMEVAENAVDYGLTGGCVDLESPYFWVAAATSALAGFLVPLPYNYFRLRAHRKSCH</sequence>